<dbReference type="GO" id="GO:0003677">
    <property type="term" value="F:DNA binding"/>
    <property type="evidence" value="ECO:0007669"/>
    <property type="project" value="InterPro"/>
</dbReference>
<evidence type="ECO:0000313" key="2">
    <source>
        <dbReference type="EMBL" id="OHA96944.1"/>
    </source>
</evidence>
<comment type="caution">
    <text evidence="2">The sequence shown here is derived from an EMBL/GenBank/DDBJ whole genome shotgun (WGS) entry which is preliminary data.</text>
</comment>
<dbReference type="EMBL" id="MHVR01000003">
    <property type="protein sequence ID" value="OHA96944.1"/>
    <property type="molecule type" value="Genomic_DNA"/>
</dbReference>
<dbReference type="AlphaFoldDB" id="A0A1G2TI00"/>
<protein>
    <recommendedName>
        <fullName evidence="1">Transposase IS200-like domain-containing protein</fullName>
    </recommendedName>
</protein>
<proteinExistence type="predicted"/>
<dbReference type="PANTHER" id="PTHR34322:SF2">
    <property type="entry name" value="TRANSPOSASE IS200-LIKE DOMAIN-CONTAINING PROTEIN"/>
    <property type="match status" value="1"/>
</dbReference>
<reference evidence="2 3" key="1">
    <citation type="journal article" date="2016" name="Nat. Commun.">
        <title>Thousands of microbial genomes shed light on interconnected biogeochemical processes in an aquifer system.</title>
        <authorList>
            <person name="Anantharaman K."/>
            <person name="Brown C.T."/>
            <person name="Hug L.A."/>
            <person name="Sharon I."/>
            <person name="Castelle C.J."/>
            <person name="Probst A.J."/>
            <person name="Thomas B.C."/>
            <person name="Singh A."/>
            <person name="Wilkins M.J."/>
            <person name="Karaoz U."/>
            <person name="Brodie E.L."/>
            <person name="Williams K.H."/>
            <person name="Hubbard S.S."/>
            <person name="Banfield J.F."/>
        </authorList>
    </citation>
    <scope>NUCLEOTIDE SEQUENCE [LARGE SCALE GENOMIC DNA]</scope>
</reference>
<accession>A0A1G2TI00</accession>
<sequence length="220" mass="25975">MRLHAPGEYQHIFDRGMQKQPIFETDRDRLRFLFLILTFQGETVIKNVSREIKQNVQSSTLHISDELKEEILRKRMVELVLFCLVPNHFHIIVRELVDGGISKYMQRVLTAYTKYFNIRHEKSGHLLQGPYKSVHIEDDRQLMHTSAYIHKHPCEINGWLGKEDKYPWSSYQDCIGENRFGELLVTNLITERYIESKGISSYKKFVSSSPAKEITKELFR</sequence>
<dbReference type="Proteomes" id="UP000178175">
    <property type="component" value="Unassembled WGS sequence"/>
</dbReference>
<dbReference type="GO" id="GO:0004803">
    <property type="term" value="F:transposase activity"/>
    <property type="evidence" value="ECO:0007669"/>
    <property type="project" value="InterPro"/>
</dbReference>
<dbReference type="InterPro" id="IPR036515">
    <property type="entry name" value="Transposase_17_sf"/>
</dbReference>
<dbReference type="Pfam" id="PF01797">
    <property type="entry name" value="Y1_Tnp"/>
    <property type="match status" value="1"/>
</dbReference>
<dbReference type="PANTHER" id="PTHR34322">
    <property type="entry name" value="TRANSPOSASE, Y1_TNP DOMAIN-CONTAINING"/>
    <property type="match status" value="1"/>
</dbReference>
<dbReference type="SMART" id="SM01321">
    <property type="entry name" value="Y1_Tnp"/>
    <property type="match status" value="1"/>
</dbReference>
<dbReference type="GO" id="GO:0006313">
    <property type="term" value="P:DNA transposition"/>
    <property type="evidence" value="ECO:0007669"/>
    <property type="project" value="InterPro"/>
</dbReference>
<evidence type="ECO:0000313" key="3">
    <source>
        <dbReference type="Proteomes" id="UP000178175"/>
    </source>
</evidence>
<evidence type="ECO:0000259" key="1">
    <source>
        <dbReference type="SMART" id="SM01321"/>
    </source>
</evidence>
<gene>
    <name evidence="2" type="ORF">A3C70_01625</name>
</gene>
<dbReference type="Gene3D" id="3.30.70.1290">
    <property type="entry name" value="Transposase IS200-like"/>
    <property type="match status" value="1"/>
</dbReference>
<feature type="domain" description="Transposase IS200-like" evidence="1">
    <location>
        <begin position="5"/>
        <end position="152"/>
    </location>
</feature>
<dbReference type="SUPFAM" id="SSF143422">
    <property type="entry name" value="Transposase IS200-like"/>
    <property type="match status" value="1"/>
</dbReference>
<organism evidence="2 3">
    <name type="scientific">Candidatus Zambryskibacteria bacterium RIFCSPHIGHO2_02_FULL_43_14</name>
    <dbReference type="NCBI Taxonomy" id="1802748"/>
    <lineage>
        <taxon>Bacteria</taxon>
        <taxon>Candidatus Zambryskiibacteriota</taxon>
    </lineage>
</organism>
<name>A0A1G2TI00_9BACT</name>
<dbReference type="InterPro" id="IPR002686">
    <property type="entry name" value="Transposase_17"/>
</dbReference>